<evidence type="ECO:0000313" key="3">
    <source>
        <dbReference type="EnsemblMetazoa" id="tetur43g00170.1"/>
    </source>
</evidence>
<accession>T1L550</accession>
<organism evidence="3 4">
    <name type="scientific">Tetranychus urticae</name>
    <name type="common">Two-spotted spider mite</name>
    <dbReference type="NCBI Taxonomy" id="32264"/>
    <lineage>
        <taxon>Eukaryota</taxon>
        <taxon>Metazoa</taxon>
        <taxon>Ecdysozoa</taxon>
        <taxon>Arthropoda</taxon>
        <taxon>Chelicerata</taxon>
        <taxon>Arachnida</taxon>
        <taxon>Acari</taxon>
        <taxon>Acariformes</taxon>
        <taxon>Trombidiformes</taxon>
        <taxon>Prostigmata</taxon>
        <taxon>Eleutherengona</taxon>
        <taxon>Raphignathae</taxon>
        <taxon>Tetranychoidea</taxon>
        <taxon>Tetranychidae</taxon>
        <taxon>Tetranychus</taxon>
    </lineage>
</organism>
<dbReference type="InterPro" id="IPR036883">
    <property type="entry name" value="PDCD5-like_sf"/>
</dbReference>
<protein>
    <recommendedName>
        <fullName evidence="5">Programmed cell death protein 5</fullName>
    </recommendedName>
</protein>
<name>T1L550_TETUR</name>
<dbReference type="Proteomes" id="UP000015104">
    <property type="component" value="Unassembled WGS sequence"/>
</dbReference>
<dbReference type="Pfam" id="PF01984">
    <property type="entry name" value="dsDNA_bind"/>
    <property type="match status" value="1"/>
</dbReference>
<sequence length="131" mass="14900">MDDELEAIRARRLQELQQQHQGAKGPSGSGGDDGQARQERKEKEDEFRNTILSQILSQEARARLNTIKTAKPEKGKMLEDILINNARMGAISSKLSENDLKSILEKVSQQFNKETKVKFDRRRACIDSDDE</sequence>
<dbReference type="eggNOG" id="KOG3431">
    <property type="taxonomic scope" value="Eukaryota"/>
</dbReference>
<keyword evidence="4" id="KW-1185">Reference proteome</keyword>
<feature type="compositionally biased region" description="Basic and acidic residues" evidence="2">
    <location>
        <begin position="34"/>
        <end position="48"/>
    </location>
</feature>
<dbReference type="EnsemblMetazoa" id="tetur43g00170.1">
    <property type="protein sequence ID" value="tetur43g00170.1"/>
    <property type="gene ID" value="tetur43g00170"/>
</dbReference>
<feature type="region of interest" description="Disordered" evidence="2">
    <location>
        <begin position="1"/>
        <end position="48"/>
    </location>
</feature>
<dbReference type="HOGENOM" id="CLU_122978_4_0_1"/>
<dbReference type="PANTHER" id="PTHR10840">
    <property type="entry name" value="PROGRAMMED CELL DEATH PROTEIN 5"/>
    <property type="match status" value="1"/>
</dbReference>
<reference evidence="4" key="1">
    <citation type="submission" date="2011-08" db="EMBL/GenBank/DDBJ databases">
        <authorList>
            <person name="Rombauts S."/>
        </authorList>
    </citation>
    <scope>NUCLEOTIDE SEQUENCE</scope>
    <source>
        <strain evidence="4">London</strain>
    </source>
</reference>
<dbReference type="GO" id="GO:0005829">
    <property type="term" value="C:cytosol"/>
    <property type="evidence" value="ECO:0007669"/>
    <property type="project" value="TreeGrafter"/>
</dbReference>
<comment type="similarity">
    <text evidence="1">Belongs to the PDCD5 family.</text>
</comment>
<dbReference type="EMBL" id="CAEY01001221">
    <property type="status" value="NOT_ANNOTATED_CDS"/>
    <property type="molecule type" value="Genomic_DNA"/>
</dbReference>
<feature type="compositionally biased region" description="Basic and acidic residues" evidence="2">
    <location>
        <begin position="1"/>
        <end position="14"/>
    </location>
</feature>
<evidence type="ECO:0000256" key="1">
    <source>
        <dbReference type="ARBA" id="ARBA00010490"/>
    </source>
</evidence>
<dbReference type="InterPro" id="IPR002836">
    <property type="entry name" value="PDCD5-like"/>
</dbReference>
<dbReference type="GO" id="GO:0003677">
    <property type="term" value="F:DNA binding"/>
    <property type="evidence" value="ECO:0007669"/>
    <property type="project" value="InterPro"/>
</dbReference>
<evidence type="ECO:0000256" key="2">
    <source>
        <dbReference type="SAM" id="MobiDB-lite"/>
    </source>
</evidence>
<dbReference type="PIRSF" id="PIRSF015730">
    <property type="entry name" value="TFAR19"/>
    <property type="match status" value="1"/>
</dbReference>
<dbReference type="AlphaFoldDB" id="T1L550"/>
<dbReference type="SUPFAM" id="SSF46950">
    <property type="entry name" value="Double-stranded DNA-binding domain"/>
    <property type="match status" value="1"/>
</dbReference>
<dbReference type="STRING" id="32264.T1L550"/>
<dbReference type="Gene3D" id="1.10.8.140">
    <property type="entry name" value="PDCD5-like"/>
    <property type="match status" value="1"/>
</dbReference>
<evidence type="ECO:0000313" key="4">
    <source>
        <dbReference type="Proteomes" id="UP000015104"/>
    </source>
</evidence>
<dbReference type="GO" id="GO:0005634">
    <property type="term" value="C:nucleus"/>
    <property type="evidence" value="ECO:0007669"/>
    <property type="project" value="TreeGrafter"/>
</dbReference>
<dbReference type="KEGG" id="tut:107370371"/>
<dbReference type="PANTHER" id="PTHR10840:SF0">
    <property type="entry name" value="PROGRAMMED CELL DEATH PROTEIN 5"/>
    <property type="match status" value="1"/>
</dbReference>
<proteinExistence type="inferred from homology"/>
<evidence type="ECO:0008006" key="5">
    <source>
        <dbReference type="Google" id="ProtNLM"/>
    </source>
</evidence>
<dbReference type="OrthoDB" id="10252486at2759"/>
<gene>
    <name evidence="3" type="primary">107370371</name>
</gene>
<reference evidence="3" key="2">
    <citation type="submission" date="2015-06" db="UniProtKB">
        <authorList>
            <consortium name="EnsemblMetazoa"/>
        </authorList>
    </citation>
    <scope>IDENTIFICATION</scope>
</reference>
<dbReference type="OMA" id="QAENQEN"/>